<evidence type="ECO:0000313" key="1">
    <source>
        <dbReference type="EMBL" id="GFY45636.1"/>
    </source>
</evidence>
<proteinExistence type="predicted"/>
<organism evidence="1 2">
    <name type="scientific">Trichonephila inaurata madagascariensis</name>
    <dbReference type="NCBI Taxonomy" id="2747483"/>
    <lineage>
        <taxon>Eukaryota</taxon>
        <taxon>Metazoa</taxon>
        <taxon>Ecdysozoa</taxon>
        <taxon>Arthropoda</taxon>
        <taxon>Chelicerata</taxon>
        <taxon>Arachnida</taxon>
        <taxon>Araneae</taxon>
        <taxon>Araneomorphae</taxon>
        <taxon>Entelegynae</taxon>
        <taxon>Araneoidea</taxon>
        <taxon>Nephilidae</taxon>
        <taxon>Trichonephila</taxon>
        <taxon>Trichonephila inaurata</taxon>
    </lineage>
</organism>
<protein>
    <submittedName>
        <fullName evidence="1">Integrase_H2C2 domain-containing protein</fullName>
    </submittedName>
</protein>
<accession>A0A8X6X3Z1</accession>
<dbReference type="Proteomes" id="UP000886998">
    <property type="component" value="Unassembled WGS sequence"/>
</dbReference>
<dbReference type="OrthoDB" id="10496118at2759"/>
<reference evidence="1" key="1">
    <citation type="submission" date="2020-08" db="EMBL/GenBank/DDBJ databases">
        <title>Multicomponent nature underlies the extraordinary mechanical properties of spider dragline silk.</title>
        <authorList>
            <person name="Kono N."/>
            <person name="Nakamura H."/>
            <person name="Mori M."/>
            <person name="Yoshida Y."/>
            <person name="Ohtoshi R."/>
            <person name="Malay A.D."/>
            <person name="Moran D.A.P."/>
            <person name="Tomita M."/>
            <person name="Numata K."/>
            <person name="Arakawa K."/>
        </authorList>
    </citation>
    <scope>NUCLEOTIDE SEQUENCE</scope>
</reference>
<evidence type="ECO:0000313" key="2">
    <source>
        <dbReference type="Proteomes" id="UP000886998"/>
    </source>
</evidence>
<sequence length="93" mass="10941">MLRFVKNTKKKREFREIRDLTVHEIEHAEKTLIKIVQAKFFPSEDSFPNMNVITDEEGIKRVIKPELLTGQIIQNLFTLLFYQASVFLHNGAH</sequence>
<comment type="caution">
    <text evidence="1">The sequence shown here is derived from an EMBL/GenBank/DDBJ whole genome shotgun (WGS) entry which is preliminary data.</text>
</comment>
<name>A0A8X6X3Z1_9ARAC</name>
<dbReference type="EMBL" id="BMAV01004944">
    <property type="protein sequence ID" value="GFY45636.1"/>
    <property type="molecule type" value="Genomic_DNA"/>
</dbReference>
<gene>
    <name evidence="1" type="primary">NCL1_39174</name>
    <name evidence="1" type="ORF">TNIN_389691</name>
</gene>
<keyword evidence="2" id="KW-1185">Reference proteome</keyword>
<dbReference type="AlphaFoldDB" id="A0A8X6X3Z1"/>